<evidence type="ECO:0000256" key="1">
    <source>
        <dbReference type="SAM" id="MobiDB-lite"/>
    </source>
</evidence>
<evidence type="ECO:0000313" key="2">
    <source>
        <dbReference type="EMBL" id="KAA0045193.1"/>
    </source>
</evidence>
<proteinExistence type="predicted"/>
<dbReference type="AlphaFoldDB" id="A0A5A7TNS8"/>
<reference evidence="4 5" key="1">
    <citation type="submission" date="2019-08" db="EMBL/GenBank/DDBJ databases">
        <title>Draft genome sequences of two oriental melons (Cucumis melo L. var makuwa).</title>
        <authorList>
            <person name="Kwon S.-Y."/>
        </authorList>
    </citation>
    <scope>NUCLEOTIDE SEQUENCE [LARGE SCALE GENOMIC DNA]</scope>
    <source>
        <strain evidence="5">cv. Chang Bougi</strain>
        <strain evidence="4">cv. SW 3</strain>
        <tissue evidence="2">Leaf</tissue>
    </source>
</reference>
<dbReference type="Proteomes" id="UP000321393">
    <property type="component" value="Unassembled WGS sequence"/>
</dbReference>
<protein>
    <recommendedName>
        <fullName evidence="6">Retrotransposon gag domain-containing protein</fullName>
    </recommendedName>
</protein>
<organism evidence="2 4">
    <name type="scientific">Cucumis melo var. makuwa</name>
    <name type="common">Oriental melon</name>
    <dbReference type="NCBI Taxonomy" id="1194695"/>
    <lineage>
        <taxon>Eukaryota</taxon>
        <taxon>Viridiplantae</taxon>
        <taxon>Streptophyta</taxon>
        <taxon>Embryophyta</taxon>
        <taxon>Tracheophyta</taxon>
        <taxon>Spermatophyta</taxon>
        <taxon>Magnoliopsida</taxon>
        <taxon>eudicotyledons</taxon>
        <taxon>Gunneridae</taxon>
        <taxon>Pentapetalae</taxon>
        <taxon>rosids</taxon>
        <taxon>fabids</taxon>
        <taxon>Cucurbitales</taxon>
        <taxon>Cucurbitaceae</taxon>
        <taxon>Benincaseae</taxon>
        <taxon>Cucumis</taxon>
    </lineage>
</organism>
<dbReference type="EMBL" id="SSTE01014747">
    <property type="protein sequence ID" value="KAA0045193.1"/>
    <property type="molecule type" value="Genomic_DNA"/>
</dbReference>
<evidence type="ECO:0000313" key="4">
    <source>
        <dbReference type="Proteomes" id="UP000321393"/>
    </source>
</evidence>
<feature type="region of interest" description="Disordered" evidence="1">
    <location>
        <begin position="1"/>
        <end position="25"/>
    </location>
</feature>
<comment type="caution">
    <text evidence="2">The sequence shown here is derived from an EMBL/GenBank/DDBJ whole genome shotgun (WGS) entry which is preliminary data.</text>
</comment>
<name>A0A5A7TNS8_CUCMM</name>
<dbReference type="OrthoDB" id="1740797at2759"/>
<evidence type="ECO:0000313" key="3">
    <source>
        <dbReference type="EMBL" id="TYK27359.1"/>
    </source>
</evidence>
<dbReference type="EMBL" id="SSTD01002800">
    <property type="protein sequence ID" value="TYK27359.1"/>
    <property type="molecule type" value="Genomic_DNA"/>
</dbReference>
<dbReference type="Proteomes" id="UP000321947">
    <property type="component" value="Unassembled WGS sequence"/>
</dbReference>
<evidence type="ECO:0000313" key="5">
    <source>
        <dbReference type="Proteomes" id="UP000321947"/>
    </source>
</evidence>
<accession>A0A5A7TNS8</accession>
<evidence type="ECO:0008006" key="6">
    <source>
        <dbReference type="Google" id="ProtNLM"/>
    </source>
</evidence>
<gene>
    <name evidence="3" type="ORF">E5676_scaffold325G00350</name>
    <name evidence="2" type="ORF">E6C27_scaffold30G001940</name>
</gene>
<feature type="compositionally biased region" description="Polar residues" evidence="1">
    <location>
        <begin position="1"/>
        <end position="10"/>
    </location>
</feature>
<sequence length="242" mass="27689">MENLNENLDGNVSVAPNERTDNQNLGDMNQRKANIASENPILIAHNLNNPINEYASPDLYVFNLGITYPAFGNARFKMKPTMLHMIQTTVQFGGYLDEDPQDHIKSIYVMCSSFHLPCLSQEDLHITYFTFTLKDDIKKWVGTLEVARATQPNVDPMFTRAGELMRKTYTQIKDTLDIMSRNHENKLSQVQMAKKIEKMGCVGCDGPHATNAFLQNTESVVYIKRTYSNTYNLKWRNHLNFG</sequence>